<name>A0A6G1DRL7_9ORYZ</name>
<organism evidence="1 2">
    <name type="scientific">Oryza meyeriana var. granulata</name>
    <dbReference type="NCBI Taxonomy" id="110450"/>
    <lineage>
        <taxon>Eukaryota</taxon>
        <taxon>Viridiplantae</taxon>
        <taxon>Streptophyta</taxon>
        <taxon>Embryophyta</taxon>
        <taxon>Tracheophyta</taxon>
        <taxon>Spermatophyta</taxon>
        <taxon>Magnoliopsida</taxon>
        <taxon>Liliopsida</taxon>
        <taxon>Poales</taxon>
        <taxon>Poaceae</taxon>
        <taxon>BOP clade</taxon>
        <taxon>Oryzoideae</taxon>
        <taxon>Oryzeae</taxon>
        <taxon>Oryzinae</taxon>
        <taxon>Oryza</taxon>
        <taxon>Oryza meyeriana</taxon>
    </lineage>
</organism>
<sequence length="65" mass="7637">NAGLVTLIEPINITEWEKQYYIDIPQQIDSLLLSKCNKVRRPSYKHPITQAEFLSKFERDTKGEE</sequence>
<proteinExistence type="predicted"/>
<dbReference type="Proteomes" id="UP000479710">
    <property type="component" value="Unassembled WGS sequence"/>
</dbReference>
<evidence type="ECO:0000313" key="1">
    <source>
        <dbReference type="EMBL" id="KAF0915041.1"/>
    </source>
</evidence>
<evidence type="ECO:0000313" key="2">
    <source>
        <dbReference type="Proteomes" id="UP000479710"/>
    </source>
</evidence>
<accession>A0A6G1DRL7</accession>
<keyword evidence="2" id="KW-1185">Reference proteome</keyword>
<protein>
    <submittedName>
        <fullName evidence="1">Uncharacterized protein</fullName>
    </submittedName>
</protein>
<dbReference type="OrthoDB" id="693742at2759"/>
<reference evidence="1 2" key="1">
    <citation type="submission" date="2019-11" db="EMBL/GenBank/DDBJ databases">
        <title>Whole genome sequence of Oryza granulata.</title>
        <authorList>
            <person name="Li W."/>
        </authorList>
    </citation>
    <scope>NUCLEOTIDE SEQUENCE [LARGE SCALE GENOMIC DNA]</scope>
    <source>
        <strain evidence="2">cv. Menghai</strain>
        <tissue evidence="1">Leaf</tissue>
    </source>
</reference>
<comment type="caution">
    <text evidence="1">The sequence shown here is derived from an EMBL/GenBank/DDBJ whole genome shotgun (WGS) entry which is preliminary data.</text>
</comment>
<feature type="non-terminal residue" evidence="1">
    <location>
        <position position="1"/>
    </location>
</feature>
<gene>
    <name evidence="1" type="ORF">E2562_033169</name>
</gene>
<dbReference type="AlphaFoldDB" id="A0A6G1DRL7"/>
<dbReference type="EMBL" id="SPHZ02000006">
    <property type="protein sequence ID" value="KAF0915041.1"/>
    <property type="molecule type" value="Genomic_DNA"/>
</dbReference>